<keyword evidence="3" id="KW-1185">Reference proteome</keyword>
<feature type="chain" id="PRO_5037304531" description="Lipoprotein" evidence="1">
    <location>
        <begin position="22"/>
        <end position="154"/>
    </location>
</feature>
<gene>
    <name evidence="2" type="ORF">JKL49_14770</name>
</gene>
<proteinExistence type="predicted"/>
<evidence type="ECO:0000313" key="2">
    <source>
        <dbReference type="EMBL" id="MBR7620653.1"/>
    </source>
</evidence>
<protein>
    <recommendedName>
        <fullName evidence="4">Lipoprotein</fullName>
    </recommendedName>
</protein>
<dbReference type="RefSeq" id="WP_215341382.1">
    <property type="nucleotide sequence ID" value="NZ_JAGSGD010000001.1"/>
</dbReference>
<organism evidence="2 3">
    <name type="scientific">Phenylobacterium glaciei</name>
    <dbReference type="NCBI Taxonomy" id="2803784"/>
    <lineage>
        <taxon>Bacteria</taxon>
        <taxon>Pseudomonadati</taxon>
        <taxon>Pseudomonadota</taxon>
        <taxon>Alphaproteobacteria</taxon>
        <taxon>Caulobacterales</taxon>
        <taxon>Caulobacteraceae</taxon>
        <taxon>Phenylobacterium</taxon>
    </lineage>
</organism>
<sequence length="154" mass="15713">MSVRFALVAVAALSLSACSPAVLKGVNQDALDAAINDVVGDPGTCVLIGETGSGEVVHRFGSNVTCGRALPACNGATRTLEDLLQITAKSRQPVNISCASSTDGARTVGWAAGPVETHDELVYAAAMEGANTPPGVVIADKLKHAFEKAGLIKR</sequence>
<evidence type="ECO:0000256" key="1">
    <source>
        <dbReference type="SAM" id="SignalP"/>
    </source>
</evidence>
<dbReference type="Proteomes" id="UP000622580">
    <property type="component" value="Unassembled WGS sequence"/>
</dbReference>
<name>A0A941D4H6_9CAUL</name>
<dbReference type="EMBL" id="JAGSGD010000001">
    <property type="protein sequence ID" value="MBR7620653.1"/>
    <property type="molecule type" value="Genomic_DNA"/>
</dbReference>
<evidence type="ECO:0008006" key="4">
    <source>
        <dbReference type="Google" id="ProtNLM"/>
    </source>
</evidence>
<accession>A0A941D4H6</accession>
<comment type="caution">
    <text evidence="2">The sequence shown here is derived from an EMBL/GenBank/DDBJ whole genome shotgun (WGS) entry which is preliminary data.</text>
</comment>
<dbReference type="PROSITE" id="PS51257">
    <property type="entry name" value="PROKAR_LIPOPROTEIN"/>
    <property type="match status" value="1"/>
</dbReference>
<reference evidence="2" key="1">
    <citation type="submission" date="2021-04" db="EMBL/GenBank/DDBJ databases">
        <title>Draft genome assembly of strain Phenylobacterium sp. 20VBR1 using MiniION and Illumina platforms.</title>
        <authorList>
            <person name="Thomas F.A."/>
            <person name="Krishnan K.P."/>
            <person name="Sinha R.K."/>
        </authorList>
    </citation>
    <scope>NUCLEOTIDE SEQUENCE</scope>
    <source>
        <strain evidence="2">20VBR1</strain>
    </source>
</reference>
<evidence type="ECO:0000313" key="3">
    <source>
        <dbReference type="Proteomes" id="UP000622580"/>
    </source>
</evidence>
<dbReference type="AlphaFoldDB" id="A0A941D4H6"/>
<keyword evidence="1" id="KW-0732">Signal</keyword>
<feature type="signal peptide" evidence="1">
    <location>
        <begin position="1"/>
        <end position="21"/>
    </location>
</feature>